<keyword evidence="7" id="KW-0249">Electron transport</keyword>
<dbReference type="InterPro" id="IPR051410">
    <property type="entry name" value="Ferric/Cupric_Reductase"/>
</dbReference>
<keyword evidence="11 14" id="KW-0472">Membrane</keyword>
<keyword evidence="5" id="KW-1003">Cell membrane</keyword>
<dbReference type="OrthoDB" id="167398at2759"/>
<dbReference type="AlphaFoldDB" id="A0A6A6U796"/>
<feature type="transmembrane region" description="Helical" evidence="14">
    <location>
        <begin position="6"/>
        <end position="31"/>
    </location>
</feature>
<dbReference type="SFLD" id="SFLDG01168">
    <property type="entry name" value="Ferric_reductase_subgroup_(FRE"/>
    <property type="match status" value="1"/>
</dbReference>
<dbReference type="SFLD" id="SFLDS00052">
    <property type="entry name" value="Ferric_Reductase_Domain"/>
    <property type="match status" value="1"/>
</dbReference>
<dbReference type="InterPro" id="IPR013112">
    <property type="entry name" value="FAD-bd_8"/>
</dbReference>
<keyword evidence="9" id="KW-0560">Oxidoreductase</keyword>
<keyword evidence="6 14" id="KW-0812">Transmembrane</keyword>
<dbReference type="CDD" id="cd06186">
    <property type="entry name" value="NOX_Duox_like_FAD_NADP"/>
    <property type="match status" value="1"/>
</dbReference>
<keyword evidence="17" id="KW-1185">Reference proteome</keyword>
<comment type="subcellular location">
    <subcellularLocation>
        <location evidence="1">Cell membrane</location>
        <topology evidence="1">Multi-pass membrane protein</topology>
    </subcellularLocation>
</comment>
<reference evidence="16" key="1">
    <citation type="journal article" date="2020" name="Stud. Mycol.">
        <title>101 Dothideomycetes genomes: a test case for predicting lifestyles and emergence of pathogens.</title>
        <authorList>
            <person name="Haridas S."/>
            <person name="Albert R."/>
            <person name="Binder M."/>
            <person name="Bloem J."/>
            <person name="Labutti K."/>
            <person name="Salamov A."/>
            <person name="Andreopoulos B."/>
            <person name="Baker S."/>
            <person name="Barry K."/>
            <person name="Bills G."/>
            <person name="Bluhm B."/>
            <person name="Cannon C."/>
            <person name="Castanera R."/>
            <person name="Culley D."/>
            <person name="Daum C."/>
            <person name="Ezra D."/>
            <person name="Gonzalez J."/>
            <person name="Henrissat B."/>
            <person name="Kuo A."/>
            <person name="Liang C."/>
            <person name="Lipzen A."/>
            <person name="Lutzoni F."/>
            <person name="Magnuson J."/>
            <person name="Mondo S."/>
            <person name="Nolan M."/>
            <person name="Ohm R."/>
            <person name="Pangilinan J."/>
            <person name="Park H.-J."/>
            <person name="Ramirez L."/>
            <person name="Alfaro M."/>
            <person name="Sun H."/>
            <person name="Tritt A."/>
            <person name="Yoshinaga Y."/>
            <person name="Zwiers L.-H."/>
            <person name="Turgeon B."/>
            <person name="Goodwin S."/>
            <person name="Spatafora J."/>
            <person name="Crous P."/>
            <person name="Grigoriev I."/>
        </authorList>
    </citation>
    <scope>NUCLEOTIDE SEQUENCE</scope>
    <source>
        <strain evidence="16">CBS 115976</strain>
    </source>
</reference>
<comment type="similarity">
    <text evidence="2">Belongs to the ferric reductase (FRE) family.</text>
</comment>
<dbReference type="EMBL" id="MU004236">
    <property type="protein sequence ID" value="KAF2668145.1"/>
    <property type="molecule type" value="Genomic_DNA"/>
</dbReference>
<dbReference type="Gene3D" id="3.40.50.80">
    <property type="entry name" value="Nucleotide-binding domain of ferredoxin-NADP reductase (FNR) module"/>
    <property type="match status" value="1"/>
</dbReference>
<dbReference type="GO" id="GO:0052851">
    <property type="term" value="F:ferric-chelate reductase (NADPH) activity"/>
    <property type="evidence" value="ECO:0007669"/>
    <property type="project" value="UniProtKB-EC"/>
</dbReference>
<evidence type="ECO:0000256" key="7">
    <source>
        <dbReference type="ARBA" id="ARBA00022982"/>
    </source>
</evidence>
<dbReference type="PROSITE" id="PS51384">
    <property type="entry name" value="FAD_FR"/>
    <property type="match status" value="1"/>
</dbReference>
<evidence type="ECO:0000256" key="11">
    <source>
        <dbReference type="ARBA" id="ARBA00023136"/>
    </source>
</evidence>
<evidence type="ECO:0000259" key="15">
    <source>
        <dbReference type="PROSITE" id="PS51384"/>
    </source>
</evidence>
<protein>
    <recommendedName>
        <fullName evidence="3">ferric-chelate reductase (NADPH)</fullName>
        <ecNumber evidence="3">1.16.1.9</ecNumber>
    </recommendedName>
</protein>
<evidence type="ECO:0000256" key="12">
    <source>
        <dbReference type="ARBA" id="ARBA00023180"/>
    </source>
</evidence>
<evidence type="ECO:0000256" key="5">
    <source>
        <dbReference type="ARBA" id="ARBA00022475"/>
    </source>
</evidence>
<keyword evidence="10" id="KW-0406">Ion transport</keyword>
<dbReference type="InterPro" id="IPR013121">
    <property type="entry name" value="Fe_red_NAD-bd_6"/>
</dbReference>
<dbReference type="InterPro" id="IPR039261">
    <property type="entry name" value="FNR_nucleotide-bd"/>
</dbReference>
<name>A0A6A6U796_9PEZI</name>
<evidence type="ECO:0000313" key="16">
    <source>
        <dbReference type="EMBL" id="KAF2668145.1"/>
    </source>
</evidence>
<keyword evidence="12" id="KW-0325">Glycoprotein</keyword>
<dbReference type="InterPro" id="IPR017927">
    <property type="entry name" value="FAD-bd_FR_type"/>
</dbReference>
<feature type="transmembrane region" description="Helical" evidence="14">
    <location>
        <begin position="234"/>
        <end position="252"/>
    </location>
</feature>
<keyword evidence="8 14" id="KW-1133">Transmembrane helix</keyword>
<dbReference type="GO" id="GO:0015677">
    <property type="term" value="P:copper ion import"/>
    <property type="evidence" value="ECO:0007669"/>
    <property type="project" value="TreeGrafter"/>
</dbReference>
<dbReference type="Proteomes" id="UP000799302">
    <property type="component" value="Unassembled WGS sequence"/>
</dbReference>
<dbReference type="InterPro" id="IPR013130">
    <property type="entry name" value="Fe3_Rdtase_TM_dom"/>
</dbReference>
<keyword evidence="4" id="KW-0813">Transport</keyword>
<dbReference type="Pfam" id="PF08030">
    <property type="entry name" value="NAD_binding_6"/>
    <property type="match status" value="1"/>
</dbReference>
<dbReference type="GO" id="GO:0006826">
    <property type="term" value="P:iron ion transport"/>
    <property type="evidence" value="ECO:0007669"/>
    <property type="project" value="TreeGrafter"/>
</dbReference>
<dbReference type="PANTHER" id="PTHR32361">
    <property type="entry name" value="FERRIC/CUPRIC REDUCTASE TRANSMEMBRANE COMPONENT"/>
    <property type="match status" value="1"/>
</dbReference>
<dbReference type="PANTHER" id="PTHR32361:SF9">
    <property type="entry name" value="FERRIC REDUCTASE TRANSMEMBRANE COMPONENT 3-RELATED"/>
    <property type="match status" value="1"/>
</dbReference>
<evidence type="ECO:0000256" key="9">
    <source>
        <dbReference type="ARBA" id="ARBA00023002"/>
    </source>
</evidence>
<feature type="domain" description="FAD-binding FR-type" evidence="15">
    <location>
        <begin position="289"/>
        <end position="403"/>
    </location>
</feature>
<feature type="transmembrane region" description="Helical" evidence="14">
    <location>
        <begin position="82"/>
        <end position="104"/>
    </location>
</feature>
<evidence type="ECO:0000256" key="1">
    <source>
        <dbReference type="ARBA" id="ARBA00004651"/>
    </source>
</evidence>
<accession>A0A6A6U796</accession>
<feature type="transmembrane region" description="Helical" evidence="14">
    <location>
        <begin position="136"/>
        <end position="156"/>
    </location>
</feature>
<comment type="catalytic activity">
    <reaction evidence="13">
        <text>2 a Fe(II)-siderophore + NADP(+) + H(+) = 2 a Fe(III)-siderophore + NADPH</text>
        <dbReference type="Rhea" id="RHEA:28795"/>
        <dbReference type="Rhea" id="RHEA-COMP:11342"/>
        <dbReference type="Rhea" id="RHEA-COMP:11344"/>
        <dbReference type="ChEBI" id="CHEBI:15378"/>
        <dbReference type="ChEBI" id="CHEBI:29033"/>
        <dbReference type="ChEBI" id="CHEBI:29034"/>
        <dbReference type="ChEBI" id="CHEBI:57783"/>
        <dbReference type="ChEBI" id="CHEBI:58349"/>
        <dbReference type="EC" id="1.16.1.9"/>
    </reaction>
</comment>
<evidence type="ECO:0000256" key="4">
    <source>
        <dbReference type="ARBA" id="ARBA00022448"/>
    </source>
</evidence>
<organism evidence="16 17">
    <name type="scientific">Microthyrium microscopicum</name>
    <dbReference type="NCBI Taxonomy" id="703497"/>
    <lineage>
        <taxon>Eukaryota</taxon>
        <taxon>Fungi</taxon>
        <taxon>Dikarya</taxon>
        <taxon>Ascomycota</taxon>
        <taxon>Pezizomycotina</taxon>
        <taxon>Dothideomycetes</taxon>
        <taxon>Dothideomycetes incertae sedis</taxon>
        <taxon>Microthyriales</taxon>
        <taxon>Microthyriaceae</taxon>
        <taxon>Microthyrium</taxon>
    </lineage>
</organism>
<feature type="transmembrane region" description="Helical" evidence="14">
    <location>
        <begin position="204"/>
        <end position="227"/>
    </location>
</feature>
<dbReference type="InterPro" id="IPR017938">
    <property type="entry name" value="Riboflavin_synthase-like_b-brl"/>
</dbReference>
<gene>
    <name evidence="16" type="ORF">BT63DRAFT_414178</name>
</gene>
<evidence type="ECO:0000313" key="17">
    <source>
        <dbReference type="Proteomes" id="UP000799302"/>
    </source>
</evidence>
<evidence type="ECO:0000256" key="3">
    <source>
        <dbReference type="ARBA" id="ARBA00012668"/>
    </source>
</evidence>
<sequence>MWDIVFSLAIFWGSILGLGMLGKLTNSLWHLRASLQTREPEGHARPHPIQRLYAKAKGLLYGYLILPPLFGSFHRRLLFGDFIMPTRIEALVIFAFWALNIMLCSVENQVIIKRAPDSAHVTTVASLIYRRTGKMAVANLPWLWIFGARNNIFQWATGWNFSTFNLFHRHIARVVLFEAIAHAGAETWSRINQGKYAQMFSATYVQVGLATIIAMGLMVLLMSSIAFRRHYYEAFLAAHILLAVVVLVGLYFHIPTSHPEYQPYLWSIVAIWAFERLLRIVKLVYCNIRLTFSKHVLQVSKCLASWDPASDMVKVTITLAHDILTPKAGQFYFLYRPVGWKGWESHPFTLGSYTRAGPKQLVFWIRPLDGWTQHLREVCRRSPGLTTATRLFVEGPYGHPARLCHFPRVLLIAGGSGISSVVPYVEEHVHRASVTPVTGESAVHTRRMALATRQLDIVWCCPQRSLLYAVAEAELSPALSRNDITMRFFCSASSGHTSSEEGTISEVDVLVAEGRPDLKAIVSETAREHGESEDCGELAILVCGPASMADEVRMAVVEATRNGARIEYFEETFGW</sequence>
<dbReference type="Pfam" id="PF01794">
    <property type="entry name" value="Ferric_reduct"/>
    <property type="match status" value="1"/>
</dbReference>
<proteinExistence type="inferred from homology"/>
<dbReference type="SUPFAM" id="SSF52343">
    <property type="entry name" value="Ferredoxin reductase-like, C-terminal NADP-linked domain"/>
    <property type="match status" value="1"/>
</dbReference>
<evidence type="ECO:0000256" key="6">
    <source>
        <dbReference type="ARBA" id="ARBA00022692"/>
    </source>
</evidence>
<feature type="transmembrane region" description="Helical" evidence="14">
    <location>
        <begin position="52"/>
        <end position="70"/>
    </location>
</feature>
<dbReference type="Pfam" id="PF08022">
    <property type="entry name" value="FAD_binding_8"/>
    <property type="match status" value="1"/>
</dbReference>
<evidence type="ECO:0000256" key="13">
    <source>
        <dbReference type="ARBA" id="ARBA00048483"/>
    </source>
</evidence>
<dbReference type="GO" id="GO:0005886">
    <property type="term" value="C:plasma membrane"/>
    <property type="evidence" value="ECO:0007669"/>
    <property type="project" value="UniProtKB-SubCell"/>
</dbReference>
<evidence type="ECO:0000256" key="8">
    <source>
        <dbReference type="ARBA" id="ARBA00022989"/>
    </source>
</evidence>
<evidence type="ECO:0000256" key="14">
    <source>
        <dbReference type="SAM" id="Phobius"/>
    </source>
</evidence>
<dbReference type="EC" id="1.16.1.9" evidence="3"/>
<dbReference type="SUPFAM" id="SSF63380">
    <property type="entry name" value="Riboflavin synthase domain-like"/>
    <property type="match status" value="1"/>
</dbReference>
<dbReference type="GO" id="GO:0006879">
    <property type="term" value="P:intracellular iron ion homeostasis"/>
    <property type="evidence" value="ECO:0007669"/>
    <property type="project" value="TreeGrafter"/>
</dbReference>
<evidence type="ECO:0000256" key="2">
    <source>
        <dbReference type="ARBA" id="ARBA00006278"/>
    </source>
</evidence>
<evidence type="ECO:0000256" key="10">
    <source>
        <dbReference type="ARBA" id="ARBA00023065"/>
    </source>
</evidence>